<feature type="region of interest" description="Disordered" evidence="3">
    <location>
        <begin position="244"/>
        <end position="266"/>
    </location>
</feature>
<gene>
    <name evidence="5" type="ORF">GRI58_14005</name>
</gene>
<evidence type="ECO:0000256" key="3">
    <source>
        <dbReference type="SAM" id="MobiDB-lite"/>
    </source>
</evidence>
<feature type="chain" id="PRO_5032628255" evidence="4">
    <location>
        <begin position="27"/>
        <end position="266"/>
    </location>
</feature>
<evidence type="ECO:0000313" key="6">
    <source>
        <dbReference type="Proteomes" id="UP000439780"/>
    </source>
</evidence>
<evidence type="ECO:0000313" key="5">
    <source>
        <dbReference type="EMBL" id="MXP29922.1"/>
    </source>
</evidence>
<organism evidence="5 6">
    <name type="scientific">Qipengyuania algicida</name>
    <dbReference type="NCBI Taxonomy" id="1836209"/>
    <lineage>
        <taxon>Bacteria</taxon>
        <taxon>Pseudomonadati</taxon>
        <taxon>Pseudomonadota</taxon>
        <taxon>Alphaproteobacteria</taxon>
        <taxon>Sphingomonadales</taxon>
        <taxon>Erythrobacteraceae</taxon>
        <taxon>Qipengyuania</taxon>
    </lineage>
</organism>
<feature type="signal peptide" evidence="4">
    <location>
        <begin position="1"/>
        <end position="26"/>
    </location>
</feature>
<dbReference type="CDD" id="cd06911">
    <property type="entry name" value="VirB9_CagX_TrbG"/>
    <property type="match status" value="1"/>
</dbReference>
<dbReference type="RefSeq" id="WP_160754224.1">
    <property type="nucleotide sequence ID" value="NZ_WTYA01000013.1"/>
</dbReference>
<proteinExistence type="inferred from homology"/>
<reference evidence="5 6" key="1">
    <citation type="submission" date="2019-12" db="EMBL/GenBank/DDBJ databases">
        <title>Genomic-based taxomic classification of the family Erythrobacteraceae.</title>
        <authorList>
            <person name="Xu L."/>
        </authorList>
    </citation>
    <scope>NUCLEOTIDE SEQUENCE [LARGE SCALE GENOMIC DNA]</scope>
    <source>
        <strain evidence="5 6">KEMB 9005-328</strain>
    </source>
</reference>
<protein>
    <submittedName>
        <fullName evidence="5">Type VI secretion protein</fullName>
    </submittedName>
</protein>
<dbReference type="InterPro" id="IPR010258">
    <property type="entry name" value="Conjugal_tfr_TrbG/VirB9/CagX"/>
</dbReference>
<accession>A0A845AH30</accession>
<evidence type="ECO:0000256" key="4">
    <source>
        <dbReference type="SAM" id="SignalP"/>
    </source>
</evidence>
<dbReference type="InterPro" id="IPR038161">
    <property type="entry name" value="VirB9/CagX/TrbG_C_sf"/>
</dbReference>
<evidence type="ECO:0000256" key="2">
    <source>
        <dbReference type="ARBA" id="ARBA00022729"/>
    </source>
</evidence>
<dbReference type="EMBL" id="WTYA01000013">
    <property type="protein sequence ID" value="MXP29922.1"/>
    <property type="molecule type" value="Genomic_DNA"/>
</dbReference>
<dbReference type="Proteomes" id="UP000439780">
    <property type="component" value="Unassembled WGS sequence"/>
</dbReference>
<comment type="similarity">
    <text evidence="1">Belongs to the TrbG/VirB9 family.</text>
</comment>
<sequence length="266" mass="28673">MIRSGATALALAFATAQLVLPGTAGAADARLIKLPYNANQVYRLDGRTKVQATIRFAPDESIENVAIGDSSAWQVTPNKGANLLFVKPLQAHAATNMTVVTNKRTYLFDLVASPRATPVYVMSFSYTDLPKRPNGDPQMANQTTPTERAAAQDDLAVLDPAKLNFAWTKSGDKSLLPKNVFDDGESTFLTWPSDQPVPAILVTNDKGMEGPVNYTVRGNTIVVNGVPKQIVLRSGKDRAVLIEAGPLRPEKEERGPTALASRAEDK</sequence>
<dbReference type="Pfam" id="PF03524">
    <property type="entry name" value="CagX"/>
    <property type="match status" value="1"/>
</dbReference>
<comment type="caution">
    <text evidence="5">The sequence shown here is derived from an EMBL/GenBank/DDBJ whole genome shotgun (WGS) entry which is preliminary data.</text>
</comment>
<dbReference type="AlphaFoldDB" id="A0A845AH30"/>
<keyword evidence="6" id="KW-1185">Reference proteome</keyword>
<keyword evidence="2 4" id="KW-0732">Signal</keyword>
<dbReference type="Gene3D" id="2.60.40.2500">
    <property type="match status" value="1"/>
</dbReference>
<evidence type="ECO:0000256" key="1">
    <source>
        <dbReference type="ARBA" id="ARBA00006135"/>
    </source>
</evidence>
<dbReference type="OrthoDB" id="7390264at2"/>
<name>A0A845AH30_9SPHN</name>
<dbReference type="InterPro" id="IPR033645">
    <property type="entry name" value="VirB9/CagX/TrbG_C"/>
</dbReference>